<protein>
    <recommendedName>
        <fullName evidence="3">F-box domain-containing protein</fullName>
    </recommendedName>
</protein>
<dbReference type="Proteomes" id="UP001071777">
    <property type="component" value="Unassembled WGS sequence"/>
</dbReference>
<keyword evidence="2" id="KW-1185">Reference proteome</keyword>
<dbReference type="EMBL" id="JAPCXB010000071">
    <property type="protein sequence ID" value="KAJ1610176.1"/>
    <property type="molecule type" value="Genomic_DNA"/>
</dbReference>
<evidence type="ECO:0008006" key="3">
    <source>
        <dbReference type="Google" id="ProtNLM"/>
    </source>
</evidence>
<reference evidence="1" key="1">
    <citation type="submission" date="2022-10" db="EMBL/GenBank/DDBJ databases">
        <title>Adaptive evolution leads to modifications in subtelomeric GC content in a zoonotic Cryptosporidium species.</title>
        <authorList>
            <person name="Li J."/>
            <person name="Feng Y."/>
            <person name="Xiao L."/>
        </authorList>
    </citation>
    <scope>NUCLEOTIDE SEQUENCE</scope>
    <source>
        <strain evidence="1">25894</strain>
    </source>
</reference>
<organism evidence="1 2">
    <name type="scientific">Cryptosporidium canis</name>
    <dbReference type="NCBI Taxonomy" id="195482"/>
    <lineage>
        <taxon>Eukaryota</taxon>
        <taxon>Sar</taxon>
        <taxon>Alveolata</taxon>
        <taxon>Apicomplexa</taxon>
        <taxon>Conoidasida</taxon>
        <taxon>Coccidia</taxon>
        <taxon>Eucoccidiorida</taxon>
        <taxon>Eimeriorina</taxon>
        <taxon>Cryptosporidiidae</taxon>
        <taxon>Cryptosporidium</taxon>
    </lineage>
</organism>
<sequence>MSKKIVLNTELIFEIVLFVDSLEDIYNIASSNKTWFSDIRAFIKSKDFIESRESITMDLTMSDDNIKELDMRSILYRTIINTDFPKLRSFTIKSEEISNEELECWIKNCRNVEFLRIFSHSKLTSQITLLCSKMLKLRHISLSRGFCECNIGPARESTSECSCAIYERKFIVRRPKVNTVDCELTQNGSILKYLDFYTQELK</sequence>
<accession>A0ABQ8P7A3</accession>
<name>A0ABQ8P7A3_9CRYT</name>
<dbReference type="Gene3D" id="3.80.10.10">
    <property type="entry name" value="Ribonuclease Inhibitor"/>
    <property type="match status" value="1"/>
</dbReference>
<dbReference type="SUPFAM" id="SSF52047">
    <property type="entry name" value="RNI-like"/>
    <property type="match status" value="1"/>
</dbReference>
<gene>
    <name evidence="1" type="ORF">OJ252_1982</name>
</gene>
<evidence type="ECO:0000313" key="2">
    <source>
        <dbReference type="Proteomes" id="UP001071777"/>
    </source>
</evidence>
<proteinExistence type="predicted"/>
<comment type="caution">
    <text evidence="1">The sequence shown here is derived from an EMBL/GenBank/DDBJ whole genome shotgun (WGS) entry which is preliminary data.</text>
</comment>
<dbReference type="InterPro" id="IPR032675">
    <property type="entry name" value="LRR_dom_sf"/>
</dbReference>
<evidence type="ECO:0000313" key="1">
    <source>
        <dbReference type="EMBL" id="KAJ1610176.1"/>
    </source>
</evidence>